<evidence type="ECO:0000313" key="1">
    <source>
        <dbReference type="EMBL" id="VCX04281.1"/>
    </source>
</evidence>
<proteinExistence type="predicted"/>
<dbReference type="AlphaFoldDB" id="A0A9X9LYS7"/>
<evidence type="ECO:0000313" key="2">
    <source>
        <dbReference type="Proteomes" id="UP000269945"/>
    </source>
</evidence>
<accession>A0A9X9LYS7</accession>
<keyword evidence="2" id="KW-1185">Reference proteome</keyword>
<name>A0A9X9LYS7_GULGU</name>
<comment type="caution">
    <text evidence="1">The sequence shown here is derived from an EMBL/GenBank/DDBJ whole genome shotgun (WGS) entry which is preliminary data.</text>
</comment>
<dbReference type="Proteomes" id="UP000269945">
    <property type="component" value="Unassembled WGS sequence"/>
</dbReference>
<organism evidence="1 2">
    <name type="scientific">Gulo gulo</name>
    <name type="common">Wolverine</name>
    <name type="synonym">Gluton</name>
    <dbReference type="NCBI Taxonomy" id="48420"/>
    <lineage>
        <taxon>Eukaryota</taxon>
        <taxon>Metazoa</taxon>
        <taxon>Chordata</taxon>
        <taxon>Craniata</taxon>
        <taxon>Vertebrata</taxon>
        <taxon>Euteleostomi</taxon>
        <taxon>Mammalia</taxon>
        <taxon>Eutheria</taxon>
        <taxon>Laurasiatheria</taxon>
        <taxon>Carnivora</taxon>
        <taxon>Caniformia</taxon>
        <taxon>Musteloidea</taxon>
        <taxon>Mustelidae</taxon>
        <taxon>Guloninae</taxon>
        <taxon>Gulo</taxon>
    </lineage>
</organism>
<protein>
    <submittedName>
        <fullName evidence="1">Uncharacterized protein</fullName>
    </submittedName>
</protein>
<dbReference type="EMBL" id="CYRY02029936">
    <property type="protein sequence ID" value="VCX04281.1"/>
    <property type="molecule type" value="Genomic_DNA"/>
</dbReference>
<gene>
    <name evidence="1" type="ORF">BN2614_LOCUS1</name>
</gene>
<reference evidence="1 2" key="1">
    <citation type="submission" date="2018-10" db="EMBL/GenBank/DDBJ databases">
        <authorList>
            <person name="Ekblom R."/>
            <person name="Jareborg N."/>
        </authorList>
    </citation>
    <scope>NUCLEOTIDE SEQUENCE [LARGE SCALE GENOMIC DNA]</scope>
    <source>
        <tissue evidence="1">Muscle</tissue>
    </source>
</reference>
<sequence>MEKKCSTVKNTLTLNTIKIRTTKFSDSDIRANHLLEALLVLPNTIKIKVCNRDRTEDNSPIF</sequence>